<dbReference type="AlphaFoldDB" id="A0A841L700"/>
<dbReference type="RefSeq" id="WP_184199547.1">
    <property type="nucleotide sequence ID" value="NZ_BMOX01000213.1"/>
</dbReference>
<sequence length="203" mass="21535">MASQHPTIGAALAAASLLALAGCSSSPKQVASVAAPTFPTVQQQEEVKAEPPPPALAEAGSARDVWMLRSALNVAALGCQRSGDRNIGPRYNAMLKQHDTLFTQAYVAETARYRTAHGARWQTVQDREATQLYNRYASHPDLARYCAEADTISADALRVTTEDFARFAAAALPRLEAPAFVPKPAPVVAAAAAAKQPVARKKA</sequence>
<protein>
    <recommendedName>
        <fullName evidence="4">Lipoprotein</fullName>
    </recommendedName>
</protein>
<reference evidence="2 3" key="1">
    <citation type="submission" date="2020-08" db="EMBL/GenBank/DDBJ databases">
        <title>Genomic Encyclopedia of Type Strains, Phase IV (KMG-IV): sequencing the most valuable type-strain genomes for metagenomic binning, comparative biology and taxonomic classification.</title>
        <authorList>
            <person name="Goeker M."/>
        </authorList>
    </citation>
    <scope>NUCLEOTIDE SEQUENCE [LARGE SCALE GENOMIC DNA]</scope>
    <source>
        <strain evidence="2 3">DSM 102189</strain>
    </source>
</reference>
<feature type="signal peptide" evidence="1">
    <location>
        <begin position="1"/>
        <end position="21"/>
    </location>
</feature>
<dbReference type="Proteomes" id="UP000538147">
    <property type="component" value="Unassembled WGS sequence"/>
</dbReference>
<evidence type="ECO:0000313" key="3">
    <source>
        <dbReference type="Proteomes" id="UP000538147"/>
    </source>
</evidence>
<evidence type="ECO:0000256" key="1">
    <source>
        <dbReference type="SAM" id="SignalP"/>
    </source>
</evidence>
<evidence type="ECO:0008006" key="4">
    <source>
        <dbReference type="Google" id="ProtNLM"/>
    </source>
</evidence>
<organism evidence="2 3">
    <name type="scientific">Polymorphobacter multimanifer</name>
    <dbReference type="NCBI Taxonomy" id="1070431"/>
    <lineage>
        <taxon>Bacteria</taxon>
        <taxon>Pseudomonadati</taxon>
        <taxon>Pseudomonadota</taxon>
        <taxon>Alphaproteobacteria</taxon>
        <taxon>Sphingomonadales</taxon>
        <taxon>Sphingosinicellaceae</taxon>
        <taxon>Polymorphobacter</taxon>
    </lineage>
</organism>
<name>A0A841L700_9SPHN</name>
<proteinExistence type="predicted"/>
<comment type="caution">
    <text evidence="2">The sequence shown here is derived from an EMBL/GenBank/DDBJ whole genome shotgun (WGS) entry which is preliminary data.</text>
</comment>
<keyword evidence="3" id="KW-1185">Reference proteome</keyword>
<feature type="chain" id="PRO_5032457284" description="Lipoprotein" evidence="1">
    <location>
        <begin position="22"/>
        <end position="203"/>
    </location>
</feature>
<gene>
    <name evidence="2" type="ORF">FHS79_002178</name>
</gene>
<evidence type="ECO:0000313" key="2">
    <source>
        <dbReference type="EMBL" id="MBB6227996.1"/>
    </source>
</evidence>
<keyword evidence="1" id="KW-0732">Signal</keyword>
<dbReference type="EMBL" id="JACIIV010000014">
    <property type="protein sequence ID" value="MBB6227996.1"/>
    <property type="molecule type" value="Genomic_DNA"/>
</dbReference>
<accession>A0A841L700</accession>